<dbReference type="PANTHER" id="PTHR18964">
    <property type="entry name" value="ROK (REPRESSOR, ORF, KINASE) FAMILY"/>
    <property type="match status" value="1"/>
</dbReference>
<dbReference type="PROSITE" id="PS01125">
    <property type="entry name" value="ROK"/>
    <property type="match status" value="1"/>
</dbReference>
<reference evidence="3 4" key="1">
    <citation type="submission" date="2020-03" db="EMBL/GenBank/DDBJ databases">
        <title>Two novel Motilibacter sp.</title>
        <authorList>
            <person name="Liu S."/>
        </authorList>
    </citation>
    <scope>NUCLEOTIDE SEQUENCE [LARGE SCALE GENOMIC DNA]</scope>
    <source>
        <strain evidence="3 4">E257</strain>
    </source>
</reference>
<dbReference type="InterPro" id="IPR005471">
    <property type="entry name" value="Tscrpt_reg_IclR_N"/>
</dbReference>
<dbReference type="SUPFAM" id="SSF46785">
    <property type="entry name" value="Winged helix' DNA-binding domain"/>
    <property type="match status" value="1"/>
</dbReference>
<dbReference type="Proteomes" id="UP000800981">
    <property type="component" value="Unassembled WGS sequence"/>
</dbReference>
<protein>
    <submittedName>
        <fullName evidence="3">ROK family protein</fullName>
    </submittedName>
</protein>
<evidence type="ECO:0000259" key="2">
    <source>
        <dbReference type="Pfam" id="PF09339"/>
    </source>
</evidence>
<dbReference type="Pfam" id="PF09339">
    <property type="entry name" value="HTH_IclR"/>
    <property type="match status" value="1"/>
</dbReference>
<feature type="domain" description="HTH iclR-type" evidence="2">
    <location>
        <begin position="18"/>
        <end position="58"/>
    </location>
</feature>
<dbReference type="InterPro" id="IPR036388">
    <property type="entry name" value="WH-like_DNA-bd_sf"/>
</dbReference>
<dbReference type="RefSeq" id="WP_166279501.1">
    <property type="nucleotide sequence ID" value="NZ_JAANNP010000002.1"/>
</dbReference>
<dbReference type="InterPro" id="IPR036390">
    <property type="entry name" value="WH_DNA-bd_sf"/>
</dbReference>
<dbReference type="SUPFAM" id="SSF53067">
    <property type="entry name" value="Actin-like ATPase domain"/>
    <property type="match status" value="1"/>
</dbReference>
<accession>A0ABX0GR16</accession>
<dbReference type="Gene3D" id="1.10.10.10">
    <property type="entry name" value="Winged helix-like DNA-binding domain superfamily/Winged helix DNA-binding domain"/>
    <property type="match status" value="1"/>
</dbReference>
<evidence type="ECO:0000313" key="4">
    <source>
        <dbReference type="Proteomes" id="UP000800981"/>
    </source>
</evidence>
<organism evidence="3 4">
    <name type="scientific">Motilibacter deserti</name>
    <dbReference type="NCBI Taxonomy" id="2714956"/>
    <lineage>
        <taxon>Bacteria</taxon>
        <taxon>Bacillati</taxon>
        <taxon>Actinomycetota</taxon>
        <taxon>Actinomycetes</taxon>
        <taxon>Motilibacterales</taxon>
        <taxon>Motilibacteraceae</taxon>
        <taxon>Motilibacter</taxon>
    </lineage>
</organism>
<comment type="caution">
    <text evidence="3">The sequence shown here is derived from an EMBL/GenBank/DDBJ whole genome shotgun (WGS) entry which is preliminary data.</text>
</comment>
<dbReference type="InterPro" id="IPR000600">
    <property type="entry name" value="ROK"/>
</dbReference>
<dbReference type="InterPro" id="IPR043129">
    <property type="entry name" value="ATPase_NBD"/>
</dbReference>
<comment type="similarity">
    <text evidence="1">Belongs to the ROK (NagC/XylR) family.</text>
</comment>
<dbReference type="Gene3D" id="3.30.420.40">
    <property type="match status" value="2"/>
</dbReference>
<proteinExistence type="inferred from homology"/>
<dbReference type="Pfam" id="PF00480">
    <property type="entry name" value="ROK"/>
    <property type="match status" value="1"/>
</dbReference>
<name>A0ABX0GR16_9ACTN</name>
<evidence type="ECO:0000256" key="1">
    <source>
        <dbReference type="ARBA" id="ARBA00006479"/>
    </source>
</evidence>
<dbReference type="InterPro" id="IPR049874">
    <property type="entry name" value="ROK_cs"/>
</dbReference>
<dbReference type="EMBL" id="JAANNP010000002">
    <property type="protein sequence ID" value="NHC13302.1"/>
    <property type="molecule type" value="Genomic_DNA"/>
</dbReference>
<evidence type="ECO:0000313" key="3">
    <source>
        <dbReference type="EMBL" id="NHC13302.1"/>
    </source>
</evidence>
<gene>
    <name evidence="3" type="ORF">G9H71_05850</name>
</gene>
<sequence length="413" mass="43308">MLVPQARYDAVRRSHEERLLRALREQGPLRRSEIARTLGLSRSSTSEIAGGLLRQGAVIVLGTDAEGRAGSGRPAERLALDPSSGQFLGVDFGHRTVHVAVADASHEIVAAGAAAYPRATAEWPERVQTAFTLLDRLHDESGVHYRALQGVGVGVPGPYSSALAPRPTRRSGRPFGDTAEGVAEAFSSRFETPVVLDNNTRLAALGEAVRAGAEVRNLLYVRVADGVGGGLVVDGRLVTGSTGLAGELGHVRAVPAGGKACRCGKRGCVETLASTPAVLARCRQEGVNARTLADLRTHVERAHPVVDRVLREAGQTIGAAVSAVAVAVDPDEIVIGGEIARVAPVLVEQVAATVRYDRFPHATSEPRVRAGWLSDESGALGALAALFHSSPLIADYPVAAYDDRPAQPRSSAS</sequence>
<keyword evidence="4" id="KW-1185">Reference proteome</keyword>
<dbReference type="PANTHER" id="PTHR18964:SF149">
    <property type="entry name" value="BIFUNCTIONAL UDP-N-ACETYLGLUCOSAMINE 2-EPIMERASE_N-ACETYLMANNOSAMINE KINASE"/>
    <property type="match status" value="1"/>
</dbReference>